<dbReference type="InterPro" id="IPR032675">
    <property type="entry name" value="LRR_dom_sf"/>
</dbReference>
<keyword evidence="8" id="KW-1185">Reference proteome</keyword>
<dbReference type="Pfam" id="PF23598">
    <property type="entry name" value="LRR_14"/>
    <property type="match status" value="1"/>
</dbReference>
<evidence type="ECO:0000313" key="8">
    <source>
        <dbReference type="Proteomes" id="UP000239899"/>
    </source>
</evidence>
<evidence type="ECO:0000259" key="6">
    <source>
        <dbReference type="Pfam" id="PF23598"/>
    </source>
</evidence>
<organism evidence="7 8">
    <name type="scientific">Chlorella sorokiniana</name>
    <name type="common">Freshwater green alga</name>
    <dbReference type="NCBI Taxonomy" id="3076"/>
    <lineage>
        <taxon>Eukaryota</taxon>
        <taxon>Viridiplantae</taxon>
        <taxon>Chlorophyta</taxon>
        <taxon>core chlorophytes</taxon>
        <taxon>Trebouxiophyceae</taxon>
        <taxon>Chlorellales</taxon>
        <taxon>Chlorellaceae</taxon>
        <taxon>Chlorella clade</taxon>
        <taxon>Chlorella</taxon>
    </lineage>
</organism>
<feature type="compositionally biased region" description="Basic and acidic residues" evidence="4">
    <location>
        <begin position="28"/>
        <end position="51"/>
    </location>
</feature>
<comment type="caution">
    <text evidence="7">The sequence shown here is derived from an EMBL/GenBank/DDBJ whole genome shotgun (WGS) entry which is preliminary data.</text>
</comment>
<dbReference type="PANTHER" id="PTHR48051:SF25">
    <property type="entry name" value="LEUCINE RICH REPEAT PROTEIN"/>
    <property type="match status" value="1"/>
</dbReference>
<dbReference type="InterPro" id="IPR055414">
    <property type="entry name" value="LRR_R13L4/SHOC2-like"/>
</dbReference>
<feature type="signal peptide" evidence="5">
    <location>
        <begin position="1"/>
        <end position="16"/>
    </location>
</feature>
<keyword evidence="5" id="KW-0732">Signal</keyword>
<proteinExistence type="predicted"/>
<comment type="subcellular location">
    <subcellularLocation>
        <location evidence="1">Cytoplasm</location>
        <location evidence="1">Cytoskeleton</location>
        <location evidence="1">Cilium axoneme</location>
    </subcellularLocation>
</comment>
<dbReference type="EMBL" id="LHPG02000013">
    <property type="protein sequence ID" value="PRW44408.1"/>
    <property type="molecule type" value="Genomic_DNA"/>
</dbReference>
<dbReference type="PROSITE" id="PS51450">
    <property type="entry name" value="LRR"/>
    <property type="match status" value="2"/>
</dbReference>
<dbReference type="OrthoDB" id="676979at2759"/>
<evidence type="ECO:0000256" key="5">
    <source>
        <dbReference type="SAM" id="SignalP"/>
    </source>
</evidence>
<dbReference type="PANTHER" id="PTHR48051">
    <property type="match status" value="1"/>
</dbReference>
<dbReference type="InterPro" id="IPR050216">
    <property type="entry name" value="LRR_domain-containing"/>
</dbReference>
<feature type="chain" id="PRO_5015114998" evidence="5">
    <location>
        <begin position="17"/>
        <end position="655"/>
    </location>
</feature>
<keyword evidence="2" id="KW-0433">Leucine-rich repeat</keyword>
<sequence length="655" mass="68737">MWGAIAGIAAASIALAVLQQTLESAGLAEKKPEKPKQLQEPGPDFKAKPDGKWSAPLWESASAREALSRAKRQRRAGSTACGSSSSGAADRYTPEEDQSIKVKCMLAEGSGKLDLAECELAAVPPRALDIPDLEELSLAGNQLRELPPEIGQLTGLARLQLAGNQLRSLPGSIGQLASLAGLWLHGNLLHSLPAEIGGLSSLTQLSLSGNCLEELPASLSSLAALQELSAAGNRLAELPAGLGELTALTKLHLHGNQLQEVPASISRLARLQELGLQGNPGLSFLPDQLGTLPVLRELSAADCSLAAVPASLGAAPALETLSLYGNQLRSLPPGLLQAPKLKTVWLESNPLTPEAVAALLQALPASSVTALGLDEGQLQQLPLAQREALVAAAGPKLRVSVVVPPPRHGDSASSSGAGSRGSSSHGYFKLDPAPAAAAAADNGSSRPSTEVLVVSFGSAPGTPNWGGLLKKVRAAATTPQEQNFDVLYVVDPHRSWYRGGDDGYVQYERRLRAACARYKHVVFIGDSMGATAALLFSHLATEVHAWTPQVDLATSSIRPGEGAEWQARLRQRVLDNVASCSGSITVHTGSWKHDLDQAKCLPSQPGLKVQIYSVESHRLALALDRRGALVQIVRSAVLQAMGLTNKDSIRLANLF</sequence>
<feature type="compositionally biased region" description="Low complexity" evidence="4">
    <location>
        <begin position="76"/>
        <end position="89"/>
    </location>
</feature>
<feature type="compositionally biased region" description="Low complexity" evidence="4">
    <location>
        <begin position="411"/>
        <end position="425"/>
    </location>
</feature>
<dbReference type="SMART" id="SM00364">
    <property type="entry name" value="LRR_BAC"/>
    <property type="match status" value="7"/>
</dbReference>
<dbReference type="InterPro" id="IPR001611">
    <property type="entry name" value="Leu-rich_rpt"/>
</dbReference>
<evidence type="ECO:0000256" key="4">
    <source>
        <dbReference type="SAM" id="MobiDB-lite"/>
    </source>
</evidence>
<evidence type="ECO:0000256" key="2">
    <source>
        <dbReference type="ARBA" id="ARBA00022614"/>
    </source>
</evidence>
<evidence type="ECO:0000313" key="7">
    <source>
        <dbReference type="EMBL" id="PRW44408.1"/>
    </source>
</evidence>
<accession>A0A2P6TK42</accession>
<feature type="region of interest" description="Disordered" evidence="4">
    <location>
        <begin position="401"/>
        <end position="425"/>
    </location>
</feature>
<dbReference type="GO" id="GO:0005930">
    <property type="term" value="C:axoneme"/>
    <property type="evidence" value="ECO:0007669"/>
    <property type="project" value="UniProtKB-SubCell"/>
</dbReference>
<dbReference type="STRING" id="3076.A0A2P6TK42"/>
<keyword evidence="3" id="KW-0677">Repeat</keyword>
<evidence type="ECO:0000256" key="3">
    <source>
        <dbReference type="ARBA" id="ARBA00022737"/>
    </source>
</evidence>
<feature type="domain" description="Disease resistance R13L4/SHOC-2-like LRR" evidence="6">
    <location>
        <begin position="135"/>
        <end position="228"/>
    </location>
</feature>
<dbReference type="SMART" id="SM00369">
    <property type="entry name" value="LRR_TYP"/>
    <property type="match status" value="8"/>
</dbReference>
<feature type="region of interest" description="Disordered" evidence="4">
    <location>
        <begin position="26"/>
        <end position="94"/>
    </location>
</feature>
<dbReference type="Proteomes" id="UP000239899">
    <property type="component" value="Unassembled WGS sequence"/>
</dbReference>
<dbReference type="AlphaFoldDB" id="A0A2P6TK42"/>
<protein>
    <submittedName>
        <fullName evidence="7">Leucine-rich repeat-containing 40</fullName>
    </submittedName>
</protein>
<dbReference type="Gene3D" id="3.80.10.10">
    <property type="entry name" value="Ribonuclease Inhibitor"/>
    <property type="match status" value="2"/>
</dbReference>
<gene>
    <name evidence="7" type="ORF">C2E21_6741</name>
</gene>
<reference evidence="7 8" key="1">
    <citation type="journal article" date="2018" name="Plant J.">
        <title>Genome sequences of Chlorella sorokiniana UTEX 1602 and Micractinium conductrix SAG 241.80: implications to maltose excretion by a green alga.</title>
        <authorList>
            <person name="Arriola M.B."/>
            <person name="Velmurugan N."/>
            <person name="Zhang Y."/>
            <person name="Plunkett M.H."/>
            <person name="Hondzo H."/>
            <person name="Barney B.M."/>
        </authorList>
    </citation>
    <scope>NUCLEOTIDE SEQUENCE [LARGE SCALE GENOMIC DNA]</scope>
    <source>
        <strain evidence="8">UTEX 1602</strain>
    </source>
</reference>
<dbReference type="InterPro" id="IPR003591">
    <property type="entry name" value="Leu-rich_rpt_typical-subtyp"/>
</dbReference>
<evidence type="ECO:0000256" key="1">
    <source>
        <dbReference type="ARBA" id="ARBA00004430"/>
    </source>
</evidence>
<dbReference type="SUPFAM" id="SSF52058">
    <property type="entry name" value="L domain-like"/>
    <property type="match status" value="1"/>
</dbReference>
<name>A0A2P6TK42_CHLSO</name>